<dbReference type="InterPro" id="IPR029068">
    <property type="entry name" value="Glyas_Bleomycin-R_OHBP_Dase"/>
</dbReference>
<feature type="domain" description="VOC" evidence="1">
    <location>
        <begin position="7"/>
        <end position="135"/>
    </location>
</feature>
<reference evidence="2 3" key="1">
    <citation type="submission" date="2016-10" db="EMBL/GenBank/DDBJ databases">
        <authorList>
            <person name="de Groot N.N."/>
        </authorList>
    </citation>
    <scope>NUCLEOTIDE SEQUENCE [LARGE SCALE GENOMIC DNA]</scope>
    <source>
        <strain evidence="3">E92,LMG 26720,CCM 7988</strain>
    </source>
</reference>
<dbReference type="CDD" id="cd06587">
    <property type="entry name" value="VOC"/>
    <property type="match status" value="1"/>
</dbReference>
<dbReference type="GO" id="GO:0016829">
    <property type="term" value="F:lyase activity"/>
    <property type="evidence" value="ECO:0007669"/>
    <property type="project" value="UniProtKB-KW"/>
</dbReference>
<dbReference type="AlphaFoldDB" id="A0A1I5RSS1"/>
<organism evidence="2 3">
    <name type="scientific">Pseudarcicella hirudinis</name>
    <dbReference type="NCBI Taxonomy" id="1079859"/>
    <lineage>
        <taxon>Bacteria</taxon>
        <taxon>Pseudomonadati</taxon>
        <taxon>Bacteroidota</taxon>
        <taxon>Cytophagia</taxon>
        <taxon>Cytophagales</taxon>
        <taxon>Flectobacillaceae</taxon>
        <taxon>Pseudarcicella</taxon>
    </lineage>
</organism>
<dbReference type="RefSeq" id="WP_177219349.1">
    <property type="nucleotide sequence ID" value="NZ_FOXH01000004.1"/>
</dbReference>
<proteinExistence type="predicted"/>
<keyword evidence="2" id="KW-0456">Lyase</keyword>
<dbReference type="EMBL" id="FOXH01000004">
    <property type="protein sequence ID" value="SFP61543.1"/>
    <property type="molecule type" value="Genomic_DNA"/>
</dbReference>
<evidence type="ECO:0000259" key="1">
    <source>
        <dbReference type="PROSITE" id="PS51819"/>
    </source>
</evidence>
<dbReference type="SUPFAM" id="SSF54593">
    <property type="entry name" value="Glyoxalase/Bleomycin resistance protein/Dihydroxybiphenyl dioxygenase"/>
    <property type="match status" value="1"/>
</dbReference>
<evidence type="ECO:0000313" key="3">
    <source>
        <dbReference type="Proteomes" id="UP000199306"/>
    </source>
</evidence>
<protein>
    <submittedName>
        <fullName evidence="2">Lactoylglutathione lyase</fullName>
    </submittedName>
</protein>
<dbReference type="Pfam" id="PF00903">
    <property type="entry name" value="Glyoxalase"/>
    <property type="match status" value="1"/>
</dbReference>
<dbReference type="InterPro" id="IPR004360">
    <property type="entry name" value="Glyas_Fos-R_dOase_dom"/>
</dbReference>
<dbReference type="InterPro" id="IPR037523">
    <property type="entry name" value="VOC_core"/>
</dbReference>
<dbReference type="Proteomes" id="UP000199306">
    <property type="component" value="Unassembled WGS sequence"/>
</dbReference>
<sequence length="136" mass="15747">MNISIKKIQHIGIPVTNLERSEIFYKSLGFENVMSSSFEYNGGKGEVAMMKSGEVIVEIYQMPEKELEEIRQRKNGHIDHIAFDVEDIMVVFDKLKTADFIVLEPEPVFLPFWEKGCKYFNILGPDGERIEFNQIL</sequence>
<dbReference type="PROSITE" id="PS51819">
    <property type="entry name" value="VOC"/>
    <property type="match status" value="1"/>
</dbReference>
<dbReference type="Gene3D" id="3.10.180.10">
    <property type="entry name" value="2,3-Dihydroxybiphenyl 1,2-Dioxygenase, domain 1"/>
    <property type="match status" value="1"/>
</dbReference>
<gene>
    <name evidence="2" type="ORF">SAMN04515674_104226</name>
</gene>
<accession>A0A1I5RSS1</accession>
<name>A0A1I5RSS1_9BACT</name>
<keyword evidence="3" id="KW-1185">Reference proteome</keyword>
<evidence type="ECO:0000313" key="2">
    <source>
        <dbReference type="EMBL" id="SFP61543.1"/>
    </source>
</evidence>
<dbReference type="STRING" id="1079859.SAMN04515674_104226"/>